<feature type="domain" description="Flagellar motor switch protein FliN-like C-terminal" evidence="4">
    <location>
        <begin position="235"/>
        <end position="302"/>
    </location>
</feature>
<dbReference type="InterPro" id="IPR058804">
    <property type="entry name" value="SpaO_N"/>
</dbReference>
<proteinExistence type="inferred from homology"/>
<evidence type="ECO:0000313" key="8">
    <source>
        <dbReference type="Proteomes" id="UP000294555"/>
    </source>
</evidence>
<protein>
    <recommendedName>
        <fullName evidence="2">Surface presentation of antigens protein SpaO</fullName>
    </recommendedName>
</protein>
<gene>
    <name evidence="7" type="ORF">EZJ58_4369</name>
</gene>
<evidence type="ECO:0000313" key="7">
    <source>
        <dbReference type="EMBL" id="TCL06137.1"/>
    </source>
</evidence>
<dbReference type="RefSeq" id="WP_132925304.1">
    <property type="nucleotide sequence ID" value="NZ_SJOI01000001.1"/>
</dbReference>
<reference evidence="7 8" key="1">
    <citation type="submission" date="2019-02" db="EMBL/GenBank/DDBJ databases">
        <title>Investigation of anaerobic lignin degradation for improved lignocellulosic biofuels.</title>
        <authorList>
            <person name="Deangelis K."/>
        </authorList>
    </citation>
    <scope>NUCLEOTIDE SEQUENCE [LARGE SCALE GENOMIC DNA]</scope>
    <source>
        <strain evidence="7 8">159R</strain>
    </source>
</reference>
<dbReference type="GO" id="GO:0009306">
    <property type="term" value="P:protein secretion"/>
    <property type="evidence" value="ECO:0007669"/>
    <property type="project" value="InterPro"/>
</dbReference>
<dbReference type="PANTHER" id="PTHR30034">
    <property type="entry name" value="FLAGELLAR MOTOR SWITCH PROTEIN FLIM"/>
    <property type="match status" value="1"/>
</dbReference>
<name>A0A4R1NGJ6_9GAMM</name>
<dbReference type="EMBL" id="SJOI01000001">
    <property type="protein sequence ID" value="TCL06137.1"/>
    <property type="molecule type" value="Genomic_DNA"/>
</dbReference>
<evidence type="ECO:0000259" key="6">
    <source>
        <dbReference type="Pfam" id="PF26304"/>
    </source>
</evidence>
<dbReference type="InterPro" id="IPR001543">
    <property type="entry name" value="FliN-like_C"/>
</dbReference>
<evidence type="ECO:0000256" key="1">
    <source>
        <dbReference type="ARBA" id="ARBA00009226"/>
    </source>
</evidence>
<dbReference type="Proteomes" id="UP000294555">
    <property type="component" value="Unassembled WGS sequence"/>
</dbReference>
<feature type="domain" description="SpaO FliM/N C-terminal related" evidence="6">
    <location>
        <begin position="150"/>
        <end position="212"/>
    </location>
</feature>
<dbReference type="AlphaFoldDB" id="A0A4R1NGJ6"/>
<dbReference type="Gene3D" id="2.30.330.10">
    <property type="entry name" value="SpoA-like"/>
    <property type="match status" value="1"/>
</dbReference>
<evidence type="ECO:0000256" key="2">
    <source>
        <dbReference type="ARBA" id="ARBA00021925"/>
    </source>
</evidence>
<keyword evidence="8" id="KW-1185">Reference proteome</keyword>
<dbReference type="Pfam" id="PF26304">
    <property type="entry name" value="FliMN_C_rel"/>
    <property type="match status" value="1"/>
</dbReference>
<dbReference type="Pfam" id="PF26294">
    <property type="entry name" value="SpaO_N"/>
    <property type="match status" value="1"/>
</dbReference>
<accession>A0A4R1NGJ6</accession>
<dbReference type="GO" id="GO:0050918">
    <property type="term" value="P:positive chemotaxis"/>
    <property type="evidence" value="ECO:0007669"/>
    <property type="project" value="TreeGrafter"/>
</dbReference>
<dbReference type="PANTHER" id="PTHR30034:SF5">
    <property type="entry name" value="SECRETION SYSTEM APPARATUS PROTEIN SSAQ"/>
    <property type="match status" value="1"/>
</dbReference>
<organism evidence="7 8">
    <name type="scientific">Sodalis ligni</name>
    <dbReference type="NCBI Taxonomy" id="2697027"/>
    <lineage>
        <taxon>Bacteria</taxon>
        <taxon>Pseudomonadati</taxon>
        <taxon>Pseudomonadota</taxon>
        <taxon>Gammaproteobacteria</taxon>
        <taxon>Enterobacterales</taxon>
        <taxon>Bruguierivoracaceae</taxon>
        <taxon>Sodalis</taxon>
    </lineage>
</organism>
<comment type="caution">
    <text evidence="7">The sequence shown here is derived from an EMBL/GenBank/DDBJ whole genome shotgun (WGS) entry which is preliminary data.</text>
</comment>
<feature type="domain" description="SpaO N-terminal" evidence="5">
    <location>
        <begin position="6"/>
        <end position="136"/>
    </location>
</feature>
<dbReference type="InterPro" id="IPR003283">
    <property type="entry name" value="T3SS_OMP_SpaO"/>
</dbReference>
<evidence type="ECO:0000256" key="3">
    <source>
        <dbReference type="ARBA" id="ARBA00023026"/>
    </source>
</evidence>
<dbReference type="InterPro" id="IPR058805">
    <property type="entry name" value="SpaO_FliMN_C_rel"/>
</dbReference>
<comment type="similarity">
    <text evidence="1">Belongs to the FliN/MopA/SpaO family.</text>
</comment>
<dbReference type="GO" id="GO:0071978">
    <property type="term" value="P:bacterial-type flagellum-dependent swarming motility"/>
    <property type="evidence" value="ECO:0007669"/>
    <property type="project" value="TreeGrafter"/>
</dbReference>
<dbReference type="PRINTS" id="PR01339">
    <property type="entry name" value="TYPE3OMOPROT"/>
</dbReference>
<evidence type="ECO:0000259" key="5">
    <source>
        <dbReference type="Pfam" id="PF26294"/>
    </source>
</evidence>
<keyword evidence="3" id="KW-0843">Virulence</keyword>
<dbReference type="SUPFAM" id="SSF101801">
    <property type="entry name" value="Surface presentation of antigens (SPOA)"/>
    <property type="match status" value="1"/>
</dbReference>
<sequence>MSYRQLRSLPRTQMNWRRVLASWRTQDIAVSLETPAHVGRRMLVSADGGVWRALMDPREWLCHEFPELATLAGAACDDEKIMALFNIRSRPLTFAHKALTYRALRAEGLIEQGGGHSEPLPRVSARECTLWITDIADSLVMKPRSAGTCLSGMPLAVEWIIGSSRVPGALAKQLSAGDVLLISKTEHQVRCQGITIGTYWQKEEMIMIKENHQLGDLPEGDGMTSPAEEPVSGALAAVPLKVEFILQRRYLPIGELQQLFKGQVLEIDPSGEKNIEIRANGHVMAVGELVQLEDRLGVEIMSLHQDRSNEH</sequence>
<dbReference type="InterPro" id="IPR036429">
    <property type="entry name" value="SpoA-like_sf"/>
</dbReference>
<evidence type="ECO:0000259" key="4">
    <source>
        <dbReference type="Pfam" id="PF01052"/>
    </source>
</evidence>
<dbReference type="OrthoDB" id="9760188at2"/>
<dbReference type="Pfam" id="PF01052">
    <property type="entry name" value="FliMN_C"/>
    <property type="match status" value="1"/>
</dbReference>